<dbReference type="Proteomes" id="UP000237104">
    <property type="component" value="Unassembled WGS sequence"/>
</dbReference>
<evidence type="ECO:0000313" key="1">
    <source>
        <dbReference type="EMBL" id="POH69156.1"/>
    </source>
</evidence>
<dbReference type="InterPro" id="IPR036390">
    <property type="entry name" value="WH_DNA-bd_sf"/>
</dbReference>
<dbReference type="Gene3D" id="1.10.10.10">
    <property type="entry name" value="Winged helix-like DNA-binding domain superfamily/Winged helix DNA-binding domain"/>
    <property type="match status" value="1"/>
</dbReference>
<protein>
    <submittedName>
        <fullName evidence="1">ArsR family transcriptional regulator</fullName>
    </submittedName>
</protein>
<dbReference type="SUPFAM" id="SSF46785">
    <property type="entry name" value="Winged helix' DNA-binding domain"/>
    <property type="match status" value="1"/>
</dbReference>
<dbReference type="EMBL" id="PPXF01000023">
    <property type="protein sequence ID" value="POH69156.1"/>
    <property type="molecule type" value="Genomic_DNA"/>
</dbReference>
<proteinExistence type="predicted"/>
<reference evidence="1 2" key="1">
    <citation type="submission" date="2018-01" db="EMBL/GenBank/DDBJ databases">
        <title>Cryobacterium sp. nov., from glaciers in China.</title>
        <authorList>
            <person name="Liu Q."/>
            <person name="Xin Y.-H."/>
        </authorList>
    </citation>
    <scope>NUCLEOTIDE SEQUENCE [LARGE SCALE GENOMIC DNA]</scope>
    <source>
        <strain evidence="1 2">TMB1-8</strain>
    </source>
</reference>
<organism evidence="1 2">
    <name type="scientific">Cryobacterium zongtaii</name>
    <dbReference type="NCBI Taxonomy" id="1259217"/>
    <lineage>
        <taxon>Bacteria</taxon>
        <taxon>Bacillati</taxon>
        <taxon>Actinomycetota</taxon>
        <taxon>Actinomycetes</taxon>
        <taxon>Micrococcales</taxon>
        <taxon>Microbacteriaceae</taxon>
        <taxon>Cryobacterium</taxon>
    </lineage>
</organism>
<accession>A0A2S3ZLE1</accession>
<dbReference type="InterPro" id="IPR036388">
    <property type="entry name" value="WH-like_DNA-bd_sf"/>
</dbReference>
<comment type="caution">
    <text evidence="1">The sequence shown here is derived from an EMBL/GenBank/DDBJ whole genome shotgun (WGS) entry which is preliminary data.</text>
</comment>
<gene>
    <name evidence="1" type="ORF">C3B59_05825</name>
</gene>
<name>A0A2S3ZLE1_9MICO</name>
<dbReference type="AlphaFoldDB" id="A0A2S3ZLE1"/>
<evidence type="ECO:0000313" key="2">
    <source>
        <dbReference type="Proteomes" id="UP000237104"/>
    </source>
</evidence>
<sequence length="94" mass="10679">MDRFHEAYSAPTRAIVLRILLKKSRTYTELFDLIPEDVMSRNSVHEALKDLGRLGYVEDDAADGLKRRPPKTTFWANRELIADDLGATVAYLLG</sequence>